<organism evidence="1 2">
    <name type="scientific">Niallia endozanthoxylica</name>
    <dbReference type="NCBI Taxonomy" id="2036016"/>
    <lineage>
        <taxon>Bacteria</taxon>
        <taxon>Bacillati</taxon>
        <taxon>Bacillota</taxon>
        <taxon>Bacilli</taxon>
        <taxon>Bacillales</taxon>
        <taxon>Bacillaceae</taxon>
        <taxon>Niallia</taxon>
    </lineage>
</organism>
<evidence type="ECO:0000313" key="1">
    <source>
        <dbReference type="EMBL" id="KAA9016991.1"/>
    </source>
</evidence>
<dbReference type="Proteomes" id="UP000326671">
    <property type="component" value="Unassembled WGS sequence"/>
</dbReference>
<dbReference type="OrthoDB" id="2941782at2"/>
<proteinExistence type="predicted"/>
<gene>
    <name evidence="1" type="ORF">F4V44_21210</name>
</gene>
<name>A0A5J5H8R0_9BACI</name>
<accession>A0A5J5H8R0</accession>
<dbReference type="EMBL" id="VYKL01000037">
    <property type="protein sequence ID" value="KAA9016991.1"/>
    <property type="molecule type" value="Genomic_DNA"/>
</dbReference>
<evidence type="ECO:0000313" key="2">
    <source>
        <dbReference type="Proteomes" id="UP000326671"/>
    </source>
</evidence>
<comment type="caution">
    <text evidence="1">The sequence shown here is derived from an EMBL/GenBank/DDBJ whole genome shotgun (WGS) entry which is preliminary data.</text>
</comment>
<dbReference type="AlphaFoldDB" id="A0A5J5H8R0"/>
<reference evidence="1 2" key="1">
    <citation type="submission" date="2019-09" db="EMBL/GenBank/DDBJ databases">
        <title>Whole genome sequences of isolates from the Mars Exploration Rovers.</title>
        <authorList>
            <person name="Seuylemezian A."/>
            <person name="Vaishampayan P."/>
        </authorList>
    </citation>
    <scope>NUCLEOTIDE SEQUENCE [LARGE SCALE GENOMIC DNA]</scope>
    <source>
        <strain evidence="1 2">MER_TA_151</strain>
    </source>
</reference>
<dbReference type="RefSeq" id="WP_150442005.1">
    <property type="nucleotide sequence ID" value="NZ_VYKL01000037.1"/>
</dbReference>
<sequence>MIPIVAMRVALIQIGGNKKMWVITVFAGQNVTMYEFESENEARERIQSLEGYTVLSNVVYYNEKLQLQFN</sequence>
<protein>
    <submittedName>
        <fullName evidence="1">Uncharacterized protein</fullName>
    </submittedName>
</protein>
<keyword evidence="2" id="KW-1185">Reference proteome</keyword>